<evidence type="ECO:0000313" key="3">
    <source>
        <dbReference type="Proteomes" id="UP001356427"/>
    </source>
</evidence>
<evidence type="ECO:0000256" key="1">
    <source>
        <dbReference type="SAM" id="MobiDB-lite"/>
    </source>
</evidence>
<protein>
    <submittedName>
        <fullName evidence="2">Uncharacterized protein</fullName>
    </submittedName>
</protein>
<evidence type="ECO:0000313" key="2">
    <source>
        <dbReference type="EMBL" id="KAK6318651.1"/>
    </source>
</evidence>
<sequence length="67" mass="7237">MPAPGIWSRAVCNGSVHGEEEEEEERRGGQDRTGVEDRVQTACGAEARPTTTRRSHVIEVVGTSGDE</sequence>
<name>A0AAN8QZV3_9TELE</name>
<feature type="region of interest" description="Disordered" evidence="1">
    <location>
        <begin position="1"/>
        <end position="38"/>
    </location>
</feature>
<accession>A0AAN8QZV3</accession>
<dbReference type="Proteomes" id="UP001356427">
    <property type="component" value="Unassembled WGS sequence"/>
</dbReference>
<feature type="compositionally biased region" description="Basic and acidic residues" evidence="1">
    <location>
        <begin position="25"/>
        <end position="38"/>
    </location>
</feature>
<organism evidence="2 3">
    <name type="scientific">Coregonus suidteri</name>
    <dbReference type="NCBI Taxonomy" id="861788"/>
    <lineage>
        <taxon>Eukaryota</taxon>
        <taxon>Metazoa</taxon>
        <taxon>Chordata</taxon>
        <taxon>Craniata</taxon>
        <taxon>Vertebrata</taxon>
        <taxon>Euteleostomi</taxon>
        <taxon>Actinopterygii</taxon>
        <taxon>Neopterygii</taxon>
        <taxon>Teleostei</taxon>
        <taxon>Protacanthopterygii</taxon>
        <taxon>Salmoniformes</taxon>
        <taxon>Salmonidae</taxon>
        <taxon>Coregoninae</taxon>
        <taxon>Coregonus</taxon>
    </lineage>
</organism>
<gene>
    <name evidence="2" type="ORF">J4Q44_G00098620</name>
</gene>
<dbReference type="AlphaFoldDB" id="A0AAN8QZV3"/>
<reference evidence="2 3" key="1">
    <citation type="submission" date="2021-04" db="EMBL/GenBank/DDBJ databases">
        <authorList>
            <person name="De Guttry C."/>
            <person name="Zahm M."/>
            <person name="Klopp C."/>
            <person name="Cabau C."/>
            <person name="Louis A."/>
            <person name="Berthelot C."/>
            <person name="Parey E."/>
            <person name="Roest Crollius H."/>
            <person name="Montfort J."/>
            <person name="Robinson-Rechavi M."/>
            <person name="Bucao C."/>
            <person name="Bouchez O."/>
            <person name="Gislard M."/>
            <person name="Lluch J."/>
            <person name="Milhes M."/>
            <person name="Lampietro C."/>
            <person name="Lopez Roques C."/>
            <person name="Donnadieu C."/>
            <person name="Braasch I."/>
            <person name="Desvignes T."/>
            <person name="Postlethwait J."/>
            <person name="Bobe J."/>
            <person name="Wedekind C."/>
            <person name="Guiguen Y."/>
        </authorList>
    </citation>
    <scope>NUCLEOTIDE SEQUENCE [LARGE SCALE GENOMIC DNA]</scope>
    <source>
        <strain evidence="2">Cs_M1</strain>
        <tissue evidence="2">Blood</tissue>
    </source>
</reference>
<keyword evidence="3" id="KW-1185">Reference proteome</keyword>
<dbReference type="EMBL" id="JAGTTL010000008">
    <property type="protein sequence ID" value="KAK6318651.1"/>
    <property type="molecule type" value="Genomic_DNA"/>
</dbReference>
<comment type="caution">
    <text evidence="2">The sequence shown here is derived from an EMBL/GenBank/DDBJ whole genome shotgun (WGS) entry which is preliminary data.</text>
</comment>
<proteinExistence type="predicted"/>